<feature type="region of interest" description="Disordered" evidence="1">
    <location>
        <begin position="23"/>
        <end position="60"/>
    </location>
</feature>
<sequence length="60" mass="6575">MDSREPGGPISEQKAMTCEFTDHMATYHQSHPSLTPGPDGPRGPPGHGRRPTRRAIRVIV</sequence>
<dbReference type="EMBL" id="JACHMQ010000001">
    <property type="protein sequence ID" value="MBB6397703.1"/>
    <property type="molecule type" value="Genomic_DNA"/>
</dbReference>
<accession>A0A7X0G1K3</accession>
<evidence type="ECO:0000313" key="2">
    <source>
        <dbReference type="EMBL" id="MBB6397703.1"/>
    </source>
</evidence>
<comment type="caution">
    <text evidence="2">The sequence shown here is derived from an EMBL/GenBank/DDBJ whole genome shotgun (WGS) entry which is preliminary data.</text>
</comment>
<gene>
    <name evidence="2" type="ORF">BKA00_004617</name>
</gene>
<protein>
    <submittedName>
        <fullName evidence="2">Uncharacterized protein</fullName>
    </submittedName>
</protein>
<dbReference type="AlphaFoldDB" id="A0A7X0G1K3"/>
<evidence type="ECO:0000256" key="1">
    <source>
        <dbReference type="SAM" id="MobiDB-lite"/>
    </source>
</evidence>
<name>A0A7X0G1K3_9ACTN</name>
<evidence type="ECO:0000313" key="3">
    <source>
        <dbReference type="Proteomes" id="UP000546324"/>
    </source>
</evidence>
<organism evidence="2 3">
    <name type="scientific">Actinomadura coerulea</name>
    <dbReference type="NCBI Taxonomy" id="46159"/>
    <lineage>
        <taxon>Bacteria</taxon>
        <taxon>Bacillati</taxon>
        <taxon>Actinomycetota</taxon>
        <taxon>Actinomycetes</taxon>
        <taxon>Streptosporangiales</taxon>
        <taxon>Thermomonosporaceae</taxon>
        <taxon>Actinomadura</taxon>
    </lineage>
</organism>
<dbReference type="Proteomes" id="UP000546324">
    <property type="component" value="Unassembled WGS sequence"/>
</dbReference>
<keyword evidence="3" id="KW-1185">Reference proteome</keyword>
<reference evidence="2 3" key="1">
    <citation type="submission" date="2020-08" db="EMBL/GenBank/DDBJ databases">
        <title>Sequencing the genomes of 1000 actinobacteria strains.</title>
        <authorList>
            <person name="Klenk H.-P."/>
        </authorList>
    </citation>
    <scope>NUCLEOTIDE SEQUENCE [LARGE SCALE GENOMIC DNA]</scope>
    <source>
        <strain evidence="2 3">DSM 43675</strain>
    </source>
</reference>
<feature type="compositionally biased region" description="Basic residues" evidence="1">
    <location>
        <begin position="47"/>
        <end position="60"/>
    </location>
</feature>
<proteinExistence type="predicted"/>